<protein>
    <recommendedName>
        <fullName evidence="1">N-acetyltransferase domain-containing protein</fullName>
    </recommendedName>
</protein>
<sequence length="181" mass="21157">MTVNLNNITEDLIRTTWDYVCNNICADSKNIICRSCKIEDQKKTIELNHKYFPHVKDWVTRDITCTRDEAQYYILVDNNDIIGSFGIGISNGDEFIPDDCVYLGWFCLETSYRGRKLGYAMLLTWELLAKETGTKSIYIDTTDRDDQADAGRLYRQNGFEIVKKEYNNQFDCTCILFKKEF</sequence>
<dbReference type="Pfam" id="PF00583">
    <property type="entry name" value="Acetyltransf_1"/>
    <property type="match status" value="1"/>
</dbReference>
<evidence type="ECO:0000313" key="2">
    <source>
        <dbReference type="EMBL" id="QHT04627.1"/>
    </source>
</evidence>
<dbReference type="CDD" id="cd04301">
    <property type="entry name" value="NAT_SF"/>
    <property type="match status" value="1"/>
</dbReference>
<dbReference type="PROSITE" id="PS51186">
    <property type="entry name" value="GNAT"/>
    <property type="match status" value="1"/>
</dbReference>
<reference evidence="2" key="1">
    <citation type="journal article" date="2020" name="Nature">
        <title>Giant virus diversity and host interactions through global metagenomics.</title>
        <authorList>
            <person name="Schulz F."/>
            <person name="Roux S."/>
            <person name="Paez-Espino D."/>
            <person name="Jungbluth S."/>
            <person name="Walsh D.A."/>
            <person name="Denef V.J."/>
            <person name="McMahon K.D."/>
            <person name="Konstantinidis K.T."/>
            <person name="Eloe-Fadrosh E.A."/>
            <person name="Kyrpides N.C."/>
            <person name="Woyke T."/>
        </authorList>
    </citation>
    <scope>NUCLEOTIDE SEQUENCE</scope>
    <source>
        <strain evidence="2">GVMAG-M-3300021343-4</strain>
    </source>
</reference>
<name>A0A6C0CK93_9ZZZZ</name>
<dbReference type="InterPro" id="IPR000182">
    <property type="entry name" value="GNAT_dom"/>
</dbReference>
<dbReference type="Gene3D" id="3.40.630.30">
    <property type="match status" value="1"/>
</dbReference>
<dbReference type="InterPro" id="IPR016181">
    <property type="entry name" value="Acyl_CoA_acyltransferase"/>
</dbReference>
<proteinExistence type="predicted"/>
<organism evidence="2">
    <name type="scientific">viral metagenome</name>
    <dbReference type="NCBI Taxonomy" id="1070528"/>
    <lineage>
        <taxon>unclassified sequences</taxon>
        <taxon>metagenomes</taxon>
        <taxon>organismal metagenomes</taxon>
    </lineage>
</organism>
<dbReference type="AlphaFoldDB" id="A0A6C0CK93"/>
<dbReference type="SUPFAM" id="SSF55729">
    <property type="entry name" value="Acyl-CoA N-acyltransferases (Nat)"/>
    <property type="match status" value="1"/>
</dbReference>
<accession>A0A6C0CK93</accession>
<evidence type="ECO:0000259" key="1">
    <source>
        <dbReference type="PROSITE" id="PS51186"/>
    </source>
</evidence>
<dbReference type="EMBL" id="MN739435">
    <property type="protein sequence ID" value="QHT04627.1"/>
    <property type="molecule type" value="Genomic_DNA"/>
</dbReference>
<feature type="domain" description="N-acetyltransferase" evidence="1">
    <location>
        <begin position="31"/>
        <end position="181"/>
    </location>
</feature>
<dbReference type="GO" id="GO:0016747">
    <property type="term" value="F:acyltransferase activity, transferring groups other than amino-acyl groups"/>
    <property type="evidence" value="ECO:0007669"/>
    <property type="project" value="InterPro"/>
</dbReference>